<accession>A0ABS2PZW3</accession>
<evidence type="ECO:0000313" key="6">
    <source>
        <dbReference type="Proteomes" id="UP000808914"/>
    </source>
</evidence>
<protein>
    <submittedName>
        <fullName evidence="5">Long-chain acyl-CoA synthetase</fullName>
        <ecNumber evidence="5">6.2.1.3</ecNumber>
    </submittedName>
</protein>
<gene>
    <name evidence="5" type="ORF">JOD45_001791</name>
</gene>
<sequence length="492" mass="56228">MITEKFFYYAKRYPYKRALVTSHHTVTYKQLGEQIHNVCSFFLHKMDICQLRVGLFLPNSIEYIAYFLGAVHSGNICAPLDPKWTDNQLNKMIDLSKLDMIITCRDWYKRINRRRFKNQIVMIDDKGAPHHTDHRFYEPVKTDGHDKDFYLGFTSGTTGLPKGFLRHQQSWIESIKAAQKYFSISENEVVAAPGPMVHSLSLYAAVHTLNVGASFFISESFEPENFIKDIKSFKINTIFIVPTMLEALLSYDNRFQSLKLSKILSSGDKLSAKTVDLLKQIMPEVKLYEYYGASETSFMTIYDHQKHKKPHSVGKPFYQVDISIRNDKGEEAGPGENGVLYVRSPMLFSGYDGIPKLEKDWMTVGDIAYRDNDGFVFLVGRKKNMMITGGLNVYPEEVEACLKAVPHITKVAVIGLPDRYWGEKITAVLLEDEASQISDIELENHCKAHLSSYKCPKAWVRIAEFPLTSSGKIARQRLKERLIRAANRAETG</sequence>
<dbReference type="EC" id="6.2.1.3" evidence="5"/>
<evidence type="ECO:0000259" key="4">
    <source>
        <dbReference type="Pfam" id="PF13193"/>
    </source>
</evidence>
<dbReference type="EMBL" id="JAFBER010000010">
    <property type="protein sequence ID" value="MBM7645573.1"/>
    <property type="molecule type" value="Genomic_DNA"/>
</dbReference>
<proteinExistence type="inferred from homology"/>
<evidence type="ECO:0000313" key="5">
    <source>
        <dbReference type="EMBL" id="MBM7645573.1"/>
    </source>
</evidence>
<keyword evidence="6" id="KW-1185">Reference proteome</keyword>
<dbReference type="Pfam" id="PF13193">
    <property type="entry name" value="AMP-binding_C"/>
    <property type="match status" value="1"/>
</dbReference>
<dbReference type="PANTHER" id="PTHR43201">
    <property type="entry name" value="ACYL-COA SYNTHETASE"/>
    <property type="match status" value="1"/>
</dbReference>
<comment type="caution">
    <text evidence="5">The sequence shown here is derived from an EMBL/GenBank/DDBJ whole genome shotgun (WGS) entry which is preliminary data.</text>
</comment>
<reference evidence="5 6" key="1">
    <citation type="submission" date="2021-01" db="EMBL/GenBank/DDBJ databases">
        <title>Genomic Encyclopedia of Type Strains, Phase IV (KMG-IV): sequencing the most valuable type-strain genomes for metagenomic binning, comparative biology and taxonomic classification.</title>
        <authorList>
            <person name="Goeker M."/>
        </authorList>
    </citation>
    <scope>NUCLEOTIDE SEQUENCE [LARGE SCALE GENOMIC DNA]</scope>
    <source>
        <strain evidence="5 6">DSM 28236</strain>
    </source>
</reference>
<evidence type="ECO:0000259" key="3">
    <source>
        <dbReference type="Pfam" id="PF00501"/>
    </source>
</evidence>
<dbReference type="InterPro" id="IPR045851">
    <property type="entry name" value="AMP-bd_C_sf"/>
</dbReference>
<dbReference type="Pfam" id="PF00501">
    <property type="entry name" value="AMP-binding"/>
    <property type="match status" value="1"/>
</dbReference>
<dbReference type="InterPro" id="IPR000873">
    <property type="entry name" value="AMP-dep_synth/lig_dom"/>
</dbReference>
<organism evidence="5 6">
    <name type="scientific">Scopulibacillus daqui</name>
    <dbReference type="NCBI Taxonomy" id="1469162"/>
    <lineage>
        <taxon>Bacteria</taxon>
        <taxon>Bacillati</taxon>
        <taxon>Bacillota</taxon>
        <taxon>Bacilli</taxon>
        <taxon>Bacillales</taxon>
        <taxon>Sporolactobacillaceae</taxon>
        <taxon>Scopulibacillus</taxon>
    </lineage>
</organism>
<evidence type="ECO:0000256" key="2">
    <source>
        <dbReference type="ARBA" id="ARBA00022598"/>
    </source>
</evidence>
<dbReference type="PROSITE" id="PS00455">
    <property type="entry name" value="AMP_BINDING"/>
    <property type="match status" value="1"/>
</dbReference>
<dbReference type="RefSeq" id="WP_205003511.1">
    <property type="nucleotide sequence ID" value="NZ_JAFBER010000010.1"/>
</dbReference>
<dbReference type="GO" id="GO:0004467">
    <property type="term" value="F:long-chain fatty acid-CoA ligase activity"/>
    <property type="evidence" value="ECO:0007669"/>
    <property type="project" value="UniProtKB-EC"/>
</dbReference>
<feature type="domain" description="AMP-binding enzyme C-terminal" evidence="4">
    <location>
        <begin position="397"/>
        <end position="472"/>
    </location>
</feature>
<dbReference type="InterPro" id="IPR020845">
    <property type="entry name" value="AMP-binding_CS"/>
</dbReference>
<name>A0ABS2PZW3_9BACL</name>
<dbReference type="InterPro" id="IPR042099">
    <property type="entry name" value="ANL_N_sf"/>
</dbReference>
<dbReference type="Gene3D" id="3.40.50.12780">
    <property type="entry name" value="N-terminal domain of ligase-like"/>
    <property type="match status" value="1"/>
</dbReference>
<keyword evidence="2 5" id="KW-0436">Ligase</keyword>
<dbReference type="InterPro" id="IPR025110">
    <property type="entry name" value="AMP-bd_C"/>
</dbReference>
<comment type="similarity">
    <text evidence="1">Belongs to the ATP-dependent AMP-binding enzyme family.</text>
</comment>
<dbReference type="Gene3D" id="3.30.300.30">
    <property type="match status" value="1"/>
</dbReference>
<dbReference type="PANTHER" id="PTHR43201:SF5">
    <property type="entry name" value="MEDIUM-CHAIN ACYL-COA LIGASE ACSF2, MITOCHONDRIAL"/>
    <property type="match status" value="1"/>
</dbReference>
<dbReference type="Proteomes" id="UP000808914">
    <property type="component" value="Unassembled WGS sequence"/>
</dbReference>
<feature type="domain" description="AMP-dependent synthetase/ligase" evidence="3">
    <location>
        <begin position="9"/>
        <end position="351"/>
    </location>
</feature>
<dbReference type="SUPFAM" id="SSF56801">
    <property type="entry name" value="Acetyl-CoA synthetase-like"/>
    <property type="match status" value="1"/>
</dbReference>
<evidence type="ECO:0000256" key="1">
    <source>
        <dbReference type="ARBA" id="ARBA00006432"/>
    </source>
</evidence>